<dbReference type="AlphaFoldDB" id="A0AAD5Q1W7"/>
<proteinExistence type="predicted"/>
<feature type="region of interest" description="Disordered" evidence="2">
    <location>
        <begin position="395"/>
        <end position="445"/>
    </location>
</feature>
<name>A0AAD5Q1W7_PYTIN</name>
<protein>
    <submittedName>
        <fullName evidence="3">Uncharacterized protein</fullName>
    </submittedName>
</protein>
<keyword evidence="1" id="KW-0175">Coiled coil</keyword>
<dbReference type="EMBL" id="JAKCXM010000664">
    <property type="protein sequence ID" value="KAJ0392321.1"/>
    <property type="molecule type" value="Genomic_DNA"/>
</dbReference>
<feature type="coiled-coil region" evidence="1">
    <location>
        <begin position="115"/>
        <end position="163"/>
    </location>
</feature>
<feature type="compositionally biased region" description="Basic and acidic residues" evidence="2">
    <location>
        <begin position="15"/>
        <end position="35"/>
    </location>
</feature>
<reference evidence="3" key="1">
    <citation type="submission" date="2021-12" db="EMBL/GenBank/DDBJ databases">
        <title>Prjna785345.</title>
        <authorList>
            <person name="Rujirawat T."/>
            <person name="Krajaejun T."/>
        </authorList>
    </citation>
    <scope>NUCLEOTIDE SEQUENCE</scope>
    <source>
        <strain evidence="3">Pi057C3</strain>
    </source>
</reference>
<feature type="region of interest" description="Disordered" evidence="2">
    <location>
        <begin position="1"/>
        <end position="43"/>
    </location>
</feature>
<feature type="compositionally biased region" description="Low complexity" evidence="2">
    <location>
        <begin position="413"/>
        <end position="424"/>
    </location>
</feature>
<sequence length="568" mass="61271">MAPATPANRWATALRSKDKYKNDFDKKRNDLLDTKKNRKPTPDQVAALKALNEKYADLKKLQDDCNVYAAKRQDAQANADAAAKKDMDDKAAQWDTILKASKADEVRDALDLGKVAEAKSKLKEFEDSVLDANAKVASDPKVIQELDDQINKLKARRKADEEQRWQDELQANQDEVSIATNKGKRGDEQFEKHYGKLLRQTLLGKQQAPFAAGHLIACKQKPPNFYFNYPRRNISDLAVCVSDYNRPELGASCVTQQTPNPVVPVDTQVVGSPGLRLGADITVVTISTASWVAQCTGCTDAFVAQVAGYAKQASVSIAKSRLVAGGKCQRAAADGGGDILIWCDNERLFFDSDCKGNRVGAVRIDANKCDRASFLQAMYVGVHIQDWELYDTGETDGVTKAPEPTPSTLTRTSSARPSAGGRSSKPAPFRPSEPTIMPSPTPPRRNISDLAVCVSDYNRPELGASCVTQDALWYDLQQLSPRVPPSSEASAGTTQLGNALTVGALVDTVTIDTQTWRAQCKGCTGAFVSQMLQTGGSDAVLAMGGYVAGGECNNALADGGGVVTLCLK</sequence>
<gene>
    <name evidence="3" type="ORF">P43SY_001459</name>
</gene>
<dbReference type="Proteomes" id="UP001209570">
    <property type="component" value="Unassembled WGS sequence"/>
</dbReference>
<comment type="caution">
    <text evidence="3">The sequence shown here is derived from an EMBL/GenBank/DDBJ whole genome shotgun (WGS) entry which is preliminary data.</text>
</comment>
<evidence type="ECO:0000313" key="3">
    <source>
        <dbReference type="EMBL" id="KAJ0392321.1"/>
    </source>
</evidence>
<organism evidence="3 4">
    <name type="scientific">Pythium insidiosum</name>
    <name type="common">Pythiosis disease agent</name>
    <dbReference type="NCBI Taxonomy" id="114742"/>
    <lineage>
        <taxon>Eukaryota</taxon>
        <taxon>Sar</taxon>
        <taxon>Stramenopiles</taxon>
        <taxon>Oomycota</taxon>
        <taxon>Peronosporomycetes</taxon>
        <taxon>Pythiales</taxon>
        <taxon>Pythiaceae</taxon>
        <taxon>Pythium</taxon>
    </lineage>
</organism>
<keyword evidence="4" id="KW-1185">Reference proteome</keyword>
<evidence type="ECO:0000313" key="4">
    <source>
        <dbReference type="Proteomes" id="UP001209570"/>
    </source>
</evidence>
<accession>A0AAD5Q1W7</accession>
<evidence type="ECO:0000256" key="2">
    <source>
        <dbReference type="SAM" id="MobiDB-lite"/>
    </source>
</evidence>
<evidence type="ECO:0000256" key="1">
    <source>
        <dbReference type="SAM" id="Coils"/>
    </source>
</evidence>